<dbReference type="EMBL" id="FNGX01000002">
    <property type="protein sequence ID" value="SDL44082.1"/>
    <property type="molecule type" value="Genomic_DNA"/>
</dbReference>
<dbReference type="SUPFAM" id="SSF53474">
    <property type="entry name" value="alpha/beta-Hydrolases"/>
    <property type="match status" value="1"/>
</dbReference>
<proteinExistence type="predicted"/>
<evidence type="ECO:0008006" key="3">
    <source>
        <dbReference type="Google" id="ProtNLM"/>
    </source>
</evidence>
<dbReference type="RefSeq" id="WP_074566480.1">
    <property type="nucleotide sequence ID" value="NZ_FNGX01000002.1"/>
</dbReference>
<name>A0A1G9K348_STREI</name>
<dbReference type="InterPro" id="IPR029058">
    <property type="entry name" value="AB_hydrolase_fold"/>
</dbReference>
<dbReference type="AlphaFoldDB" id="A0A1G9K348"/>
<dbReference type="OrthoDB" id="9776853at2"/>
<protein>
    <recommendedName>
        <fullName evidence="3">Alpha/beta hydrolase</fullName>
    </recommendedName>
</protein>
<sequence length="254" mass="29562">MLCHEFGDPSKPIIMLFPGTMCHWKANFEKVIPRLLSDFFVLVVSYTGFDGEDREDFQSILSEVQKIEEMIQQNYQGKIFAAYGSSLGGTLVGQLVARKKVIMSKAIIGSSDFDQENHLLAFLKGKLLVMLMHPFLKNGYFVPKCVQSYFQKESSKDSYVRDIFSFMTGLTFVSKQSLFNQFYSDLITPLANMIENDETELHIFYAEKMGEKYLKRYKKHFKNPIIHRQNYRHEELLASYPEKWYQSVMAICNI</sequence>
<organism evidence="1 2">
    <name type="scientific">Streptococcus equinus</name>
    <name type="common">Streptococcus bovis</name>
    <dbReference type="NCBI Taxonomy" id="1335"/>
    <lineage>
        <taxon>Bacteria</taxon>
        <taxon>Bacillati</taxon>
        <taxon>Bacillota</taxon>
        <taxon>Bacilli</taxon>
        <taxon>Lactobacillales</taxon>
        <taxon>Streptococcaceae</taxon>
        <taxon>Streptococcus</taxon>
    </lineage>
</organism>
<accession>A0A1G9K348</accession>
<reference evidence="1 2" key="1">
    <citation type="submission" date="2016-10" db="EMBL/GenBank/DDBJ databases">
        <authorList>
            <person name="de Groot N.N."/>
        </authorList>
    </citation>
    <scope>NUCLEOTIDE SEQUENCE [LARGE SCALE GENOMIC DNA]</scope>
    <source>
        <strain evidence="1 2">Sb09</strain>
    </source>
</reference>
<dbReference type="Gene3D" id="3.40.50.1820">
    <property type="entry name" value="alpha/beta hydrolase"/>
    <property type="match status" value="1"/>
</dbReference>
<evidence type="ECO:0000313" key="1">
    <source>
        <dbReference type="EMBL" id="SDL44082.1"/>
    </source>
</evidence>
<evidence type="ECO:0000313" key="2">
    <source>
        <dbReference type="Proteomes" id="UP000183162"/>
    </source>
</evidence>
<dbReference type="Proteomes" id="UP000183162">
    <property type="component" value="Unassembled WGS sequence"/>
</dbReference>
<gene>
    <name evidence="1" type="ORF">SAMN05216400_0658</name>
</gene>